<evidence type="ECO:0008006" key="4">
    <source>
        <dbReference type="Google" id="ProtNLM"/>
    </source>
</evidence>
<evidence type="ECO:0000256" key="1">
    <source>
        <dbReference type="SAM" id="MobiDB-lite"/>
    </source>
</evidence>
<reference evidence="3" key="2">
    <citation type="submission" date="2015-01" db="EMBL/GenBank/DDBJ databases">
        <title>Evolutionary Origins and Diversification of the Mycorrhizal Mutualists.</title>
        <authorList>
            <consortium name="DOE Joint Genome Institute"/>
            <consortium name="Mycorrhizal Genomics Consortium"/>
            <person name="Kohler A."/>
            <person name="Kuo A."/>
            <person name="Nagy L.G."/>
            <person name="Floudas D."/>
            <person name="Copeland A."/>
            <person name="Barry K.W."/>
            <person name="Cichocki N."/>
            <person name="Veneault-Fourrey C."/>
            <person name="LaButti K."/>
            <person name="Lindquist E.A."/>
            <person name="Lipzen A."/>
            <person name="Lundell T."/>
            <person name="Morin E."/>
            <person name="Murat C."/>
            <person name="Riley R."/>
            <person name="Ohm R."/>
            <person name="Sun H."/>
            <person name="Tunlid A."/>
            <person name="Henrissat B."/>
            <person name="Grigoriev I.V."/>
            <person name="Hibbett D.S."/>
            <person name="Martin F."/>
        </authorList>
    </citation>
    <scope>NUCLEOTIDE SEQUENCE [LARGE SCALE GENOMIC DNA]</scope>
    <source>
        <strain evidence="3">LaAM-08-1</strain>
    </source>
</reference>
<proteinExistence type="predicted"/>
<reference evidence="2 3" key="1">
    <citation type="submission" date="2014-04" db="EMBL/GenBank/DDBJ databases">
        <authorList>
            <consortium name="DOE Joint Genome Institute"/>
            <person name="Kuo A."/>
            <person name="Kohler A."/>
            <person name="Nagy L.G."/>
            <person name="Floudas D."/>
            <person name="Copeland A."/>
            <person name="Barry K.W."/>
            <person name="Cichocki N."/>
            <person name="Veneault-Fourrey C."/>
            <person name="LaButti K."/>
            <person name="Lindquist E.A."/>
            <person name="Lipzen A."/>
            <person name="Lundell T."/>
            <person name="Morin E."/>
            <person name="Murat C."/>
            <person name="Sun H."/>
            <person name="Tunlid A."/>
            <person name="Henrissat B."/>
            <person name="Grigoriev I.V."/>
            <person name="Hibbett D.S."/>
            <person name="Martin F."/>
            <person name="Nordberg H.P."/>
            <person name="Cantor M.N."/>
            <person name="Hua S.X."/>
        </authorList>
    </citation>
    <scope>NUCLEOTIDE SEQUENCE [LARGE SCALE GENOMIC DNA]</scope>
    <source>
        <strain evidence="2 3">LaAM-08-1</strain>
    </source>
</reference>
<dbReference type="EMBL" id="KN838552">
    <property type="protein sequence ID" value="KIK06525.1"/>
    <property type="molecule type" value="Genomic_DNA"/>
</dbReference>
<protein>
    <recommendedName>
        <fullName evidence="4">rRNA-processing protein FYV7</fullName>
    </recommendedName>
</protein>
<name>A0A0C9X341_9AGAR</name>
<dbReference type="Proteomes" id="UP000054477">
    <property type="component" value="Unassembled WGS sequence"/>
</dbReference>
<dbReference type="AlphaFoldDB" id="A0A0C9X341"/>
<dbReference type="OrthoDB" id="3365439at2759"/>
<accession>A0A0C9X341</accession>
<organism evidence="2 3">
    <name type="scientific">Laccaria amethystina LaAM-08-1</name>
    <dbReference type="NCBI Taxonomy" id="1095629"/>
    <lineage>
        <taxon>Eukaryota</taxon>
        <taxon>Fungi</taxon>
        <taxon>Dikarya</taxon>
        <taxon>Basidiomycota</taxon>
        <taxon>Agaricomycotina</taxon>
        <taxon>Agaricomycetes</taxon>
        <taxon>Agaricomycetidae</taxon>
        <taxon>Agaricales</taxon>
        <taxon>Agaricineae</taxon>
        <taxon>Hydnangiaceae</taxon>
        <taxon>Laccaria</taxon>
    </lineage>
</organism>
<keyword evidence="3" id="KW-1185">Reference proteome</keyword>
<evidence type="ECO:0000313" key="2">
    <source>
        <dbReference type="EMBL" id="KIK06525.1"/>
    </source>
</evidence>
<feature type="region of interest" description="Disordered" evidence="1">
    <location>
        <begin position="1"/>
        <end position="159"/>
    </location>
</feature>
<evidence type="ECO:0000313" key="3">
    <source>
        <dbReference type="Proteomes" id="UP000054477"/>
    </source>
</evidence>
<dbReference type="HOGENOM" id="CLU_120577_0_0_1"/>
<feature type="compositionally biased region" description="Basic and acidic residues" evidence="1">
    <location>
        <begin position="121"/>
        <end position="149"/>
    </location>
</feature>
<feature type="compositionally biased region" description="Basic residues" evidence="1">
    <location>
        <begin position="1"/>
        <end position="11"/>
    </location>
</feature>
<feature type="compositionally biased region" description="Basic and acidic residues" evidence="1">
    <location>
        <begin position="39"/>
        <end position="60"/>
    </location>
</feature>
<sequence length="174" mass="20051">MMSDSRKRKRPPTFQHYPVNRAKQLKKNWVENVKIKSKWKAEKRKEGITKDVREGEPTDSERDEDEEKSESPPPDAPQIHKYSSRPIPKSAKEQEVVTEPPAVSLRELTREAYSRSSLHTFKADPLKRRRGAPDRGRGGTRGRGSDQRRGGRGQPNMKLRMSAMLEKIKQDYAS</sequence>
<gene>
    <name evidence="2" type="ORF">K443DRAFT_89198</name>
</gene>